<evidence type="ECO:0000313" key="2">
    <source>
        <dbReference type="Proteomes" id="UP001061452"/>
    </source>
</evidence>
<dbReference type="Proteomes" id="UP001061452">
    <property type="component" value="Unassembled WGS sequence"/>
</dbReference>
<keyword evidence="2" id="KW-1185">Reference proteome</keyword>
<dbReference type="EMBL" id="BAQJ01000033">
    <property type="protein sequence ID" value="GBQ67847.1"/>
    <property type="molecule type" value="Genomic_DNA"/>
</dbReference>
<name>A0ABQ0PGI9_9PROT</name>
<sequence>MENIQQTILSQYANSPALCTIIDAWNQCIDPGSLIDRWYNLVWNVQTAQGYGLDVWGRIVGVSRVLTISSTDYLGWREANDLTEVGFNQAPWYSGKAATTNYRLSDSGFRQLIYAKALANISDCSVTSLNAVAMTLFSGQGDVYVKDNGDMTMTYVFDFVPTDVQVSIIQNSGVLPRPAGVSVSYSIKGSS</sequence>
<dbReference type="RefSeq" id="WP_048883284.1">
    <property type="nucleotide sequence ID" value="NZ_BAQJ01000033.1"/>
</dbReference>
<evidence type="ECO:0008006" key="3">
    <source>
        <dbReference type="Google" id="ProtNLM"/>
    </source>
</evidence>
<reference evidence="1" key="1">
    <citation type="submission" date="2013-04" db="EMBL/GenBank/DDBJ databases">
        <title>The genome sequencing project of 58 acetic acid bacteria.</title>
        <authorList>
            <person name="Okamoto-Kainuma A."/>
            <person name="Ishikawa M."/>
            <person name="Umino S."/>
            <person name="Koizumi Y."/>
            <person name="Shiwa Y."/>
            <person name="Yoshikawa H."/>
            <person name="Matsutani M."/>
            <person name="Matsushita K."/>
        </authorList>
    </citation>
    <scope>NUCLEOTIDE SEQUENCE</scope>
    <source>
        <strain evidence="1">NRIC 0521</strain>
    </source>
</reference>
<protein>
    <recommendedName>
        <fullName evidence="3">DUF2612 domain-containing protein</fullName>
    </recommendedName>
</protein>
<comment type="caution">
    <text evidence="1">The sequence shown here is derived from an EMBL/GenBank/DDBJ whole genome shotgun (WGS) entry which is preliminary data.</text>
</comment>
<dbReference type="Pfam" id="PF11041">
    <property type="entry name" value="Phage_Wedge1"/>
    <property type="match status" value="1"/>
</dbReference>
<accession>A0ABQ0PGI9</accession>
<proteinExistence type="predicted"/>
<evidence type="ECO:0000313" key="1">
    <source>
        <dbReference type="EMBL" id="GBQ67847.1"/>
    </source>
</evidence>
<dbReference type="InterPro" id="IPR021283">
    <property type="entry name" value="Phage_Wedge1"/>
</dbReference>
<gene>
    <name evidence="1" type="ORF">AA0521_1085</name>
</gene>
<organism evidence="1 2">
    <name type="scientific">Komagataeibacter intermedius NRIC 0521</name>
    <dbReference type="NCBI Taxonomy" id="1307934"/>
    <lineage>
        <taxon>Bacteria</taxon>
        <taxon>Pseudomonadati</taxon>
        <taxon>Pseudomonadota</taxon>
        <taxon>Alphaproteobacteria</taxon>
        <taxon>Acetobacterales</taxon>
        <taxon>Acetobacteraceae</taxon>
        <taxon>Komagataeibacter</taxon>
    </lineage>
</organism>